<accession>A0A4Y2QLT2</accession>
<feature type="region of interest" description="Disordered" evidence="1">
    <location>
        <begin position="141"/>
        <end position="174"/>
    </location>
</feature>
<dbReference type="Proteomes" id="UP000499080">
    <property type="component" value="Unassembled WGS sequence"/>
</dbReference>
<proteinExistence type="predicted"/>
<evidence type="ECO:0000256" key="1">
    <source>
        <dbReference type="SAM" id="MobiDB-lite"/>
    </source>
</evidence>
<gene>
    <name evidence="2" type="ORF">AVEN_70576_1</name>
</gene>
<dbReference type="AlphaFoldDB" id="A0A4Y2QLT2"/>
<evidence type="ECO:0000313" key="3">
    <source>
        <dbReference type="Proteomes" id="UP000499080"/>
    </source>
</evidence>
<name>A0A4Y2QLT2_ARAVE</name>
<sequence length="174" mass="19395">MPVVLNKTQWILSRWGRARRSFSRRAWGPIPRQFPLAKPFGWAVQRRYQKKKLKHHQRLPYADLSLAGIISDVSLLVVSGAKLETMISLSSARPGAYYWATTDNALFAQDIQYCYKVLQVISNWWLLHHISTGALGPVRFGEHQEKHGGSPVESGFGSGASAVKPGGTLCPPLD</sequence>
<reference evidence="2 3" key="1">
    <citation type="journal article" date="2019" name="Sci. Rep.">
        <title>Orb-weaving spider Araneus ventricosus genome elucidates the spidroin gene catalogue.</title>
        <authorList>
            <person name="Kono N."/>
            <person name="Nakamura H."/>
            <person name="Ohtoshi R."/>
            <person name="Moran D.A.P."/>
            <person name="Shinohara A."/>
            <person name="Yoshida Y."/>
            <person name="Fujiwara M."/>
            <person name="Mori M."/>
            <person name="Tomita M."/>
            <person name="Arakawa K."/>
        </authorList>
    </citation>
    <scope>NUCLEOTIDE SEQUENCE [LARGE SCALE GENOMIC DNA]</scope>
</reference>
<comment type="caution">
    <text evidence="2">The sequence shown here is derived from an EMBL/GenBank/DDBJ whole genome shotgun (WGS) entry which is preliminary data.</text>
</comment>
<organism evidence="2 3">
    <name type="scientific">Araneus ventricosus</name>
    <name type="common">Orbweaver spider</name>
    <name type="synonym">Epeira ventricosa</name>
    <dbReference type="NCBI Taxonomy" id="182803"/>
    <lineage>
        <taxon>Eukaryota</taxon>
        <taxon>Metazoa</taxon>
        <taxon>Ecdysozoa</taxon>
        <taxon>Arthropoda</taxon>
        <taxon>Chelicerata</taxon>
        <taxon>Arachnida</taxon>
        <taxon>Araneae</taxon>
        <taxon>Araneomorphae</taxon>
        <taxon>Entelegynae</taxon>
        <taxon>Araneoidea</taxon>
        <taxon>Araneidae</taxon>
        <taxon>Araneus</taxon>
    </lineage>
</organism>
<protein>
    <submittedName>
        <fullName evidence="2">Uncharacterized protein</fullName>
    </submittedName>
</protein>
<dbReference type="EMBL" id="BGPR01014198">
    <property type="protein sequence ID" value="GBN64159.1"/>
    <property type="molecule type" value="Genomic_DNA"/>
</dbReference>
<keyword evidence="3" id="KW-1185">Reference proteome</keyword>
<evidence type="ECO:0000313" key="2">
    <source>
        <dbReference type="EMBL" id="GBN64159.1"/>
    </source>
</evidence>